<gene>
    <name evidence="2" type="ORF">BGZ97_011815</name>
</gene>
<keyword evidence="3" id="KW-1185">Reference proteome</keyword>
<comment type="caution">
    <text evidence="2">The sequence shown here is derived from an EMBL/GenBank/DDBJ whole genome shotgun (WGS) entry which is preliminary data.</text>
</comment>
<protein>
    <recommendedName>
        <fullName evidence="4">Phosphatidylglycerol/phosphatidylinositol transfer protein</fullName>
    </recommendedName>
</protein>
<dbReference type="EMBL" id="JAAAIN010000705">
    <property type="protein sequence ID" value="KAG0311534.1"/>
    <property type="molecule type" value="Genomic_DNA"/>
</dbReference>
<proteinExistence type="predicted"/>
<accession>A0A9P6R7P6</accession>
<dbReference type="AlphaFoldDB" id="A0A9P6R7P6"/>
<dbReference type="Proteomes" id="UP000823405">
    <property type="component" value="Unassembled WGS sequence"/>
</dbReference>
<evidence type="ECO:0008006" key="4">
    <source>
        <dbReference type="Google" id="ProtNLM"/>
    </source>
</evidence>
<feature type="chain" id="PRO_5040204699" description="Phosphatidylglycerol/phosphatidylinositol transfer protein" evidence="1">
    <location>
        <begin position="21"/>
        <end position="156"/>
    </location>
</feature>
<organism evidence="2 3">
    <name type="scientific">Linnemannia gamsii</name>
    <dbReference type="NCBI Taxonomy" id="64522"/>
    <lineage>
        <taxon>Eukaryota</taxon>
        <taxon>Fungi</taxon>
        <taxon>Fungi incertae sedis</taxon>
        <taxon>Mucoromycota</taxon>
        <taxon>Mortierellomycotina</taxon>
        <taxon>Mortierellomycetes</taxon>
        <taxon>Mortierellales</taxon>
        <taxon>Mortierellaceae</taxon>
        <taxon>Linnemannia</taxon>
    </lineage>
</organism>
<name>A0A9P6R7P6_9FUNG</name>
<sequence length="156" mass="16353">MKLTATFAILGSAALSMVAAQTGSFTNFTNIATAPTQFTATSVSLSPVPLCVQKTCLTLIGNLSTPITQGARNSVTGRWLDRLVYTDTQDLCAVLAANGTPCPIAAGAITLNVCHPMRSMTPRNFPIIYQYIITNGDGGLLLAQRANTSLSAKDCP</sequence>
<feature type="signal peptide" evidence="1">
    <location>
        <begin position="1"/>
        <end position="20"/>
    </location>
</feature>
<reference evidence="2" key="1">
    <citation type="journal article" date="2020" name="Fungal Divers.">
        <title>Resolving the Mortierellaceae phylogeny through synthesis of multi-gene phylogenetics and phylogenomics.</title>
        <authorList>
            <person name="Vandepol N."/>
            <person name="Liber J."/>
            <person name="Desiro A."/>
            <person name="Na H."/>
            <person name="Kennedy M."/>
            <person name="Barry K."/>
            <person name="Grigoriev I.V."/>
            <person name="Miller A.N."/>
            <person name="O'Donnell K."/>
            <person name="Stajich J.E."/>
            <person name="Bonito G."/>
        </authorList>
    </citation>
    <scope>NUCLEOTIDE SEQUENCE</scope>
    <source>
        <strain evidence="2">NVP60</strain>
    </source>
</reference>
<keyword evidence="1" id="KW-0732">Signal</keyword>
<evidence type="ECO:0000313" key="3">
    <source>
        <dbReference type="Proteomes" id="UP000823405"/>
    </source>
</evidence>
<evidence type="ECO:0000256" key="1">
    <source>
        <dbReference type="SAM" id="SignalP"/>
    </source>
</evidence>
<evidence type="ECO:0000313" key="2">
    <source>
        <dbReference type="EMBL" id="KAG0311534.1"/>
    </source>
</evidence>
<dbReference type="OrthoDB" id="6409159at2759"/>